<dbReference type="EMBL" id="BTGU01000417">
    <property type="protein sequence ID" value="GMN67201.1"/>
    <property type="molecule type" value="Genomic_DNA"/>
</dbReference>
<accession>A0AA88E7A0</accession>
<dbReference type="Proteomes" id="UP001187192">
    <property type="component" value="Unassembled WGS sequence"/>
</dbReference>
<organism evidence="2 3">
    <name type="scientific">Ficus carica</name>
    <name type="common">Common fig</name>
    <dbReference type="NCBI Taxonomy" id="3494"/>
    <lineage>
        <taxon>Eukaryota</taxon>
        <taxon>Viridiplantae</taxon>
        <taxon>Streptophyta</taxon>
        <taxon>Embryophyta</taxon>
        <taxon>Tracheophyta</taxon>
        <taxon>Spermatophyta</taxon>
        <taxon>Magnoliopsida</taxon>
        <taxon>eudicotyledons</taxon>
        <taxon>Gunneridae</taxon>
        <taxon>Pentapetalae</taxon>
        <taxon>rosids</taxon>
        <taxon>fabids</taxon>
        <taxon>Rosales</taxon>
        <taxon>Moraceae</taxon>
        <taxon>Ficeae</taxon>
        <taxon>Ficus</taxon>
    </lineage>
</organism>
<gene>
    <name evidence="2" type="ORF">TIFTF001_036265</name>
</gene>
<name>A0AA88E7A0_FICCA</name>
<reference evidence="2" key="1">
    <citation type="submission" date="2023-07" db="EMBL/GenBank/DDBJ databases">
        <title>draft genome sequence of fig (Ficus carica).</title>
        <authorList>
            <person name="Takahashi T."/>
            <person name="Nishimura K."/>
        </authorList>
    </citation>
    <scope>NUCLEOTIDE SEQUENCE</scope>
</reference>
<evidence type="ECO:0000313" key="3">
    <source>
        <dbReference type="Proteomes" id="UP001187192"/>
    </source>
</evidence>
<proteinExistence type="predicted"/>
<sequence length="78" mass="8136">MPTSPNPSPPTPPHSSPGDPPSPGARAPATPALEHPIPPEARSDRRLGGASASGERGLLNVFAGVEGRRFLVKKPFFF</sequence>
<feature type="region of interest" description="Disordered" evidence="1">
    <location>
        <begin position="1"/>
        <end position="58"/>
    </location>
</feature>
<feature type="compositionally biased region" description="Pro residues" evidence="1">
    <location>
        <begin position="1"/>
        <end position="23"/>
    </location>
</feature>
<dbReference type="AlphaFoldDB" id="A0AA88E7A0"/>
<protein>
    <submittedName>
        <fullName evidence="2">Uncharacterized protein</fullName>
    </submittedName>
</protein>
<evidence type="ECO:0000313" key="2">
    <source>
        <dbReference type="EMBL" id="GMN67201.1"/>
    </source>
</evidence>
<keyword evidence="3" id="KW-1185">Reference proteome</keyword>
<comment type="caution">
    <text evidence="2">The sequence shown here is derived from an EMBL/GenBank/DDBJ whole genome shotgun (WGS) entry which is preliminary data.</text>
</comment>
<evidence type="ECO:0000256" key="1">
    <source>
        <dbReference type="SAM" id="MobiDB-lite"/>
    </source>
</evidence>